<evidence type="ECO:0000313" key="4">
    <source>
        <dbReference type="EMBL" id="OAY44078.1"/>
    </source>
</evidence>
<evidence type="ECO:0000256" key="1">
    <source>
        <dbReference type="ARBA" id="ARBA00006524"/>
    </source>
</evidence>
<protein>
    <recommendedName>
        <fullName evidence="6">Pre-rRNA-processing protein TSR2 homolog</fullName>
    </recommendedName>
</protein>
<keyword evidence="5" id="KW-1185">Reference proteome</keyword>
<dbReference type="GO" id="GO:0005634">
    <property type="term" value="C:nucleus"/>
    <property type="evidence" value="ECO:0000318"/>
    <property type="project" value="GO_Central"/>
</dbReference>
<dbReference type="Gramene" id="Manes.08G120700.2.v8.1">
    <property type="protein sequence ID" value="Manes.08G120700.2.v8.1.CDS"/>
    <property type="gene ID" value="Manes.08G120700.v8.1"/>
</dbReference>
<accession>A0A2C9VFP0</accession>
<evidence type="ECO:0008006" key="6">
    <source>
        <dbReference type="Google" id="ProtNLM"/>
    </source>
</evidence>
<dbReference type="OrthoDB" id="263560at2759"/>
<sequence length="205" mass="22799">MNGVGNGQNVLSKQLSAESLPIFQEGICLILSRWSALQLAVENEWGGRGSRQLADQLGSDIFSWFTQSKEPLYIDDLENILDEGMLSLNTMIEDGSVEEVAEKLMIMHEECLEGNYNSIEKLRQAGPSTGAHQHVRQGAEDDDDDDEEDEDEDGMDDRSNMVVDAPKFQTKAKQVSMQVDGNGQEAQGEDGWTVVSSRKNRNKMN</sequence>
<reference evidence="5" key="1">
    <citation type="journal article" date="2016" name="Nat. Biotechnol.">
        <title>Sequencing wild and cultivated cassava and related species reveals extensive interspecific hybridization and genetic diversity.</title>
        <authorList>
            <person name="Bredeson J.V."/>
            <person name="Lyons J.B."/>
            <person name="Prochnik S.E."/>
            <person name="Wu G.A."/>
            <person name="Ha C.M."/>
            <person name="Edsinger-Gonzales E."/>
            <person name="Grimwood J."/>
            <person name="Schmutz J."/>
            <person name="Rabbi I.Y."/>
            <person name="Egesi C."/>
            <person name="Nauluvula P."/>
            <person name="Lebot V."/>
            <person name="Ndunguru J."/>
            <person name="Mkamilo G."/>
            <person name="Bart R.S."/>
            <person name="Setter T.L."/>
            <person name="Gleadow R.M."/>
            <person name="Kulakow P."/>
            <person name="Ferguson M.E."/>
            <person name="Rounsley S."/>
            <person name="Rokhsar D.S."/>
        </authorList>
    </citation>
    <scope>NUCLEOTIDE SEQUENCE [LARGE SCALE GENOMIC DNA]</scope>
    <source>
        <strain evidence="5">cv. AM560-2</strain>
    </source>
</reference>
<comment type="caution">
    <text evidence="4">The sequence shown here is derived from an EMBL/GenBank/DDBJ whole genome shotgun (WGS) entry which is preliminary data.</text>
</comment>
<evidence type="ECO:0000313" key="5">
    <source>
        <dbReference type="Proteomes" id="UP000091857"/>
    </source>
</evidence>
<dbReference type="Pfam" id="PF10273">
    <property type="entry name" value="WGG"/>
    <property type="match status" value="1"/>
</dbReference>
<gene>
    <name evidence="4" type="ORF">MANES_08G120700v8</name>
</gene>
<dbReference type="InterPro" id="IPR019398">
    <property type="entry name" value="Pre-rRNA_process_TSR2"/>
</dbReference>
<dbReference type="AlphaFoldDB" id="A0A2C9VFP0"/>
<feature type="compositionally biased region" description="Acidic residues" evidence="3">
    <location>
        <begin position="140"/>
        <end position="155"/>
    </location>
</feature>
<evidence type="ECO:0000256" key="3">
    <source>
        <dbReference type="SAM" id="MobiDB-lite"/>
    </source>
</evidence>
<dbReference type="GO" id="GO:0000462">
    <property type="term" value="P:maturation of SSU-rRNA from tricistronic rRNA transcript (SSU-rRNA, 5.8S rRNA, LSU-rRNA)"/>
    <property type="evidence" value="ECO:0000318"/>
    <property type="project" value="GO_Central"/>
</dbReference>
<feature type="region of interest" description="Disordered" evidence="3">
    <location>
        <begin position="126"/>
        <end position="205"/>
    </location>
</feature>
<feature type="compositionally biased region" description="Polar residues" evidence="3">
    <location>
        <begin position="171"/>
        <end position="185"/>
    </location>
</feature>
<dbReference type="Proteomes" id="UP000091857">
    <property type="component" value="Chromosome 8"/>
</dbReference>
<organism evidence="4 5">
    <name type="scientific">Manihot esculenta</name>
    <name type="common">Cassava</name>
    <name type="synonym">Jatropha manihot</name>
    <dbReference type="NCBI Taxonomy" id="3983"/>
    <lineage>
        <taxon>Eukaryota</taxon>
        <taxon>Viridiplantae</taxon>
        <taxon>Streptophyta</taxon>
        <taxon>Embryophyta</taxon>
        <taxon>Tracheophyta</taxon>
        <taxon>Spermatophyta</taxon>
        <taxon>Magnoliopsida</taxon>
        <taxon>eudicotyledons</taxon>
        <taxon>Gunneridae</taxon>
        <taxon>Pentapetalae</taxon>
        <taxon>rosids</taxon>
        <taxon>fabids</taxon>
        <taxon>Malpighiales</taxon>
        <taxon>Euphorbiaceae</taxon>
        <taxon>Crotonoideae</taxon>
        <taxon>Manihoteae</taxon>
        <taxon>Manihot</taxon>
    </lineage>
</organism>
<comment type="similarity">
    <text evidence="1">Belongs to the TSR2 family.</text>
</comment>
<name>A0A2C9VFP0_MANES</name>
<keyword evidence="2" id="KW-0698">rRNA processing</keyword>
<dbReference type="EMBL" id="CM004394">
    <property type="protein sequence ID" value="OAY44078.1"/>
    <property type="molecule type" value="Genomic_DNA"/>
</dbReference>
<dbReference type="PANTHER" id="PTHR21250">
    <property type="entry name" value="PRE-RRNA-PROCESSING PROTEIN TSR2 HOMOLOG"/>
    <property type="match status" value="1"/>
</dbReference>
<dbReference type="STRING" id="3983.A0A2C9VFP0"/>
<evidence type="ECO:0000256" key="2">
    <source>
        <dbReference type="ARBA" id="ARBA00022552"/>
    </source>
</evidence>
<dbReference type="OMA" id="QSNWGGP"/>
<proteinExistence type="inferred from homology"/>
<dbReference type="Gramene" id="Manes.08G120700.4.v8.1">
    <property type="protein sequence ID" value="Manes.08G120700.4.v8.1.CDS"/>
    <property type="gene ID" value="Manes.08G120700.v8.1"/>
</dbReference>